<dbReference type="AlphaFoldDB" id="A0A8J4E7Z4"/>
<evidence type="ECO:0000313" key="2">
    <source>
        <dbReference type="Proteomes" id="UP000612585"/>
    </source>
</evidence>
<name>A0A8J4E7Z4_9ACTN</name>
<keyword evidence="2" id="KW-1185">Reference proteome</keyword>
<proteinExistence type="predicted"/>
<sequence>MNEIESTFVKPFYLKMMGLNALRTADDLWADLIAASRTVTVREVRWMLRTGHWRPVVMGAWFSVAVTAEPVRDDLMAAMSQSRGSLTAPPLAAAATLVAGTAAVPAMTSYIEFMTASAFRDGSENVVAAAVEHLRGEVAIVPTDEGRRAFLGIHDVAIRLGDAVRATRPH</sequence>
<gene>
    <name evidence="1" type="ORF">Vau01_097930</name>
</gene>
<reference evidence="1" key="1">
    <citation type="submission" date="2021-01" db="EMBL/GenBank/DDBJ databases">
        <title>Whole genome shotgun sequence of Virgisporangium aurantiacum NBRC 16421.</title>
        <authorList>
            <person name="Komaki H."/>
            <person name="Tamura T."/>
        </authorList>
    </citation>
    <scope>NUCLEOTIDE SEQUENCE</scope>
    <source>
        <strain evidence="1">NBRC 16421</strain>
    </source>
</reference>
<protein>
    <submittedName>
        <fullName evidence="1">Uncharacterized protein</fullName>
    </submittedName>
</protein>
<dbReference type="Proteomes" id="UP000612585">
    <property type="component" value="Unassembled WGS sequence"/>
</dbReference>
<accession>A0A8J4E7Z4</accession>
<dbReference type="EMBL" id="BOPG01000076">
    <property type="protein sequence ID" value="GIJ62277.1"/>
    <property type="molecule type" value="Genomic_DNA"/>
</dbReference>
<evidence type="ECO:0000313" key="1">
    <source>
        <dbReference type="EMBL" id="GIJ62277.1"/>
    </source>
</evidence>
<comment type="caution">
    <text evidence="1">The sequence shown here is derived from an EMBL/GenBank/DDBJ whole genome shotgun (WGS) entry which is preliminary data.</text>
</comment>
<organism evidence="1 2">
    <name type="scientific">Virgisporangium aurantiacum</name>
    <dbReference type="NCBI Taxonomy" id="175570"/>
    <lineage>
        <taxon>Bacteria</taxon>
        <taxon>Bacillati</taxon>
        <taxon>Actinomycetota</taxon>
        <taxon>Actinomycetes</taxon>
        <taxon>Micromonosporales</taxon>
        <taxon>Micromonosporaceae</taxon>
        <taxon>Virgisporangium</taxon>
    </lineage>
</organism>
<dbReference type="RefSeq" id="WP_204007817.1">
    <property type="nucleotide sequence ID" value="NZ_BOPG01000076.1"/>
</dbReference>